<feature type="compositionally biased region" description="Basic and acidic residues" evidence="18">
    <location>
        <begin position="30"/>
        <end position="50"/>
    </location>
</feature>
<evidence type="ECO:0000256" key="2">
    <source>
        <dbReference type="ARBA" id="ARBA00004170"/>
    </source>
</evidence>
<evidence type="ECO:0000256" key="13">
    <source>
        <dbReference type="ARBA" id="ARBA00022833"/>
    </source>
</evidence>
<keyword evidence="15" id="KW-0458">Lysosome</keyword>
<feature type="domain" description="FYVE-type" evidence="20">
    <location>
        <begin position="197"/>
        <end position="307"/>
    </location>
</feature>
<protein>
    <recommendedName>
        <fullName evidence="6">RING-type E3 ubiquitin transferase</fullName>
        <ecNumber evidence="6">2.3.2.27</ecNumber>
    </recommendedName>
</protein>
<evidence type="ECO:0000259" key="19">
    <source>
        <dbReference type="PROSITE" id="PS50089"/>
    </source>
</evidence>
<comment type="caution">
    <text evidence="21">The sequence shown here is derived from an EMBL/GenBank/DDBJ whole genome shotgun (WGS) entry which is preliminary data.</text>
</comment>
<organism evidence="21 22">
    <name type="scientific">Stereocaulon virgatum</name>
    <dbReference type="NCBI Taxonomy" id="373712"/>
    <lineage>
        <taxon>Eukaryota</taxon>
        <taxon>Fungi</taxon>
        <taxon>Dikarya</taxon>
        <taxon>Ascomycota</taxon>
        <taxon>Pezizomycotina</taxon>
        <taxon>Lecanoromycetes</taxon>
        <taxon>OSLEUM clade</taxon>
        <taxon>Lecanoromycetidae</taxon>
        <taxon>Lecanorales</taxon>
        <taxon>Lecanorineae</taxon>
        <taxon>Stereocaulaceae</taxon>
        <taxon>Stereocaulon</taxon>
    </lineage>
</organism>
<dbReference type="Pfam" id="PF01363">
    <property type="entry name" value="FYVE"/>
    <property type="match status" value="1"/>
</dbReference>
<evidence type="ECO:0000256" key="1">
    <source>
        <dbReference type="ARBA" id="ARBA00000900"/>
    </source>
</evidence>
<evidence type="ECO:0000256" key="3">
    <source>
        <dbReference type="ARBA" id="ARBA00004177"/>
    </source>
</evidence>
<dbReference type="SUPFAM" id="SSF57850">
    <property type="entry name" value="RING/U-box"/>
    <property type="match status" value="1"/>
</dbReference>
<dbReference type="InterPro" id="IPR001841">
    <property type="entry name" value="Znf_RING"/>
</dbReference>
<keyword evidence="11 17" id="KW-0863">Zinc-finger</keyword>
<feature type="domain" description="RING-type" evidence="19">
    <location>
        <begin position="592"/>
        <end position="635"/>
    </location>
</feature>
<dbReference type="EMBL" id="JBEFKJ010000015">
    <property type="protein sequence ID" value="KAL2041993.1"/>
    <property type="molecule type" value="Genomic_DNA"/>
</dbReference>
<evidence type="ECO:0000256" key="10">
    <source>
        <dbReference type="ARBA" id="ARBA00022753"/>
    </source>
</evidence>
<feature type="region of interest" description="Disordered" evidence="18">
    <location>
        <begin position="153"/>
        <end position="177"/>
    </location>
</feature>
<evidence type="ECO:0000256" key="8">
    <source>
        <dbReference type="ARBA" id="ARBA00022707"/>
    </source>
</evidence>
<dbReference type="InterPro" id="IPR000306">
    <property type="entry name" value="Znf_FYVE"/>
</dbReference>
<dbReference type="InterPro" id="IPR017455">
    <property type="entry name" value="Znf_FYVE-rel"/>
</dbReference>
<dbReference type="CDD" id="cd16489">
    <property type="entry name" value="mRING-CH-C4HC2H_ZNRF"/>
    <property type="match status" value="1"/>
</dbReference>
<evidence type="ECO:0000256" key="11">
    <source>
        <dbReference type="ARBA" id="ARBA00022771"/>
    </source>
</evidence>
<dbReference type="PANTHER" id="PTHR46661">
    <property type="entry name" value="E3 UBIQUITIN-PROTEIN LIGASE ZNRF1-LIKE PROTEIN"/>
    <property type="match status" value="1"/>
</dbReference>
<keyword evidence="10" id="KW-0967">Endosome</keyword>
<keyword evidence="14" id="KW-0472">Membrane</keyword>
<evidence type="ECO:0000256" key="16">
    <source>
        <dbReference type="ARBA" id="ARBA00023288"/>
    </source>
</evidence>
<dbReference type="InterPro" id="IPR013083">
    <property type="entry name" value="Znf_RING/FYVE/PHD"/>
</dbReference>
<keyword evidence="8" id="KW-0519">Myristate</keyword>
<keyword evidence="9" id="KW-0479">Metal-binding</keyword>
<evidence type="ECO:0000256" key="18">
    <source>
        <dbReference type="SAM" id="MobiDB-lite"/>
    </source>
</evidence>
<reference evidence="21 22" key="1">
    <citation type="submission" date="2024-09" db="EMBL/GenBank/DDBJ databases">
        <title>Rethinking Asexuality: The Enigmatic Case of Functional Sexual Genes in Lepraria (Stereocaulaceae).</title>
        <authorList>
            <person name="Doellman M."/>
            <person name="Sun Y."/>
            <person name="Barcenas-Pena A."/>
            <person name="Lumbsch H.T."/>
            <person name="Grewe F."/>
        </authorList>
    </citation>
    <scope>NUCLEOTIDE SEQUENCE [LARGE SCALE GENOMIC DNA]</scope>
    <source>
        <strain evidence="21 22">Mercado 3170</strain>
    </source>
</reference>
<feature type="compositionally biased region" description="Basic residues" evidence="18">
    <location>
        <begin position="432"/>
        <end position="441"/>
    </location>
</feature>
<name>A0ABR4AF19_9LECA</name>
<dbReference type="SUPFAM" id="SSF57903">
    <property type="entry name" value="FYVE/PHD zinc finger"/>
    <property type="match status" value="1"/>
</dbReference>
<evidence type="ECO:0000256" key="7">
    <source>
        <dbReference type="ARBA" id="ARBA00022679"/>
    </source>
</evidence>
<feature type="region of interest" description="Disordered" evidence="18">
    <location>
        <begin position="382"/>
        <end position="528"/>
    </location>
</feature>
<dbReference type="InterPro" id="IPR051878">
    <property type="entry name" value="ZNRF_ubiq-protein_ligase"/>
</dbReference>
<feature type="region of interest" description="Disordered" evidence="18">
    <location>
        <begin position="331"/>
        <end position="351"/>
    </location>
</feature>
<keyword evidence="7" id="KW-0808">Transferase</keyword>
<accession>A0ABR4AF19</accession>
<evidence type="ECO:0000313" key="22">
    <source>
        <dbReference type="Proteomes" id="UP001590950"/>
    </source>
</evidence>
<evidence type="ECO:0000256" key="5">
    <source>
        <dbReference type="ARBA" id="ARBA00004906"/>
    </source>
</evidence>
<keyword evidence="16" id="KW-0449">Lipoprotein</keyword>
<evidence type="ECO:0000256" key="17">
    <source>
        <dbReference type="PROSITE-ProRule" id="PRU00175"/>
    </source>
</evidence>
<feature type="compositionally biased region" description="Polar residues" evidence="18">
    <location>
        <begin position="1"/>
        <end position="15"/>
    </location>
</feature>
<comment type="pathway">
    <text evidence="5">Protein modification; protein ubiquitination.</text>
</comment>
<dbReference type="Pfam" id="PF13639">
    <property type="entry name" value="zf-RING_2"/>
    <property type="match status" value="1"/>
</dbReference>
<dbReference type="InterPro" id="IPR011011">
    <property type="entry name" value="Znf_FYVE_PHD"/>
</dbReference>
<evidence type="ECO:0000256" key="14">
    <source>
        <dbReference type="ARBA" id="ARBA00023136"/>
    </source>
</evidence>
<comment type="catalytic activity">
    <reaction evidence="1">
        <text>S-ubiquitinyl-[E2 ubiquitin-conjugating enzyme]-L-cysteine + [acceptor protein]-L-lysine = [E2 ubiquitin-conjugating enzyme]-L-cysteine + N(6)-ubiquitinyl-[acceptor protein]-L-lysine.</text>
        <dbReference type="EC" id="2.3.2.27"/>
    </reaction>
</comment>
<dbReference type="EC" id="2.3.2.27" evidence="6"/>
<feature type="compositionally biased region" description="Polar residues" evidence="18">
    <location>
        <begin position="157"/>
        <end position="166"/>
    </location>
</feature>
<evidence type="ECO:0000259" key="20">
    <source>
        <dbReference type="PROSITE" id="PS50178"/>
    </source>
</evidence>
<gene>
    <name evidence="21" type="ORF">N7G274_005181</name>
</gene>
<keyword evidence="13" id="KW-0862">Zinc</keyword>
<dbReference type="PROSITE" id="PS50178">
    <property type="entry name" value="ZF_FYVE"/>
    <property type="match status" value="1"/>
</dbReference>
<feature type="region of interest" description="Disordered" evidence="18">
    <location>
        <begin position="1"/>
        <end position="66"/>
    </location>
</feature>
<dbReference type="PANTHER" id="PTHR46661:SF4">
    <property type="entry name" value="RING-TYPE DOMAIN-CONTAINING PROTEIN"/>
    <property type="match status" value="1"/>
</dbReference>
<evidence type="ECO:0000313" key="21">
    <source>
        <dbReference type="EMBL" id="KAL2041993.1"/>
    </source>
</evidence>
<keyword evidence="12" id="KW-0833">Ubl conjugation pathway</keyword>
<evidence type="ECO:0000256" key="6">
    <source>
        <dbReference type="ARBA" id="ARBA00012483"/>
    </source>
</evidence>
<sequence>MEPSVGGSSSTTPHRSNIVHAPRTSSLSNAHEHGGPSERRMRDTLRRGHSDGNILESGPGARNWISGEPASAERETWMEFMRQTPNTGRDPLDRAQMATSRAAIMASDRRKRLAEHHEDYARRRAVSNLSFVPPRRDNSRQSFPQARTERPFIAIPGTSNSPPTQRTIERPLPRPPSIEALQNRRSREITLPRWQPDSEVSQCPICGTTFGLWYRRHHCRKCGRVVCASCSPHRITIPRQFIVHPPEDAANSPTTTTNPGLHVIDLTADGNGPHPYERPQSSDYKINPALGGGQEVRLCNPCVPDPNPLPHLPYSSPAAVPTIDSFARPDAMPSHPPCPSMPRSMDGNGSHEQAPYLIRRVSSGRSEYRPNDPARFDTSFAAAASRTSRRHSHAPRPPGSAMSPPGYSSIYGSAPDHSAHQRHLQALLQNHPSHRAHHHHASTGNIPGQSQYRPVPDMDTPTPRPAPQPQIREEDECPICHRELPPKGPDGSEVARESHISSCIEIHSSSSGPSSTHPPASAATDAAVAASAVTPAQASGTRPVLTRYRESTGSTAMPSASFQQRRRTAGMLVYHASEKDCVGEDGERAQECIICFVEYAVGDEMGRLECLCKFHKSCIRQWWDTKGPGSCPVHQEGT</sequence>
<evidence type="ECO:0000256" key="4">
    <source>
        <dbReference type="ARBA" id="ARBA00004371"/>
    </source>
</evidence>
<feature type="compositionally biased region" description="Polar residues" evidence="18">
    <location>
        <begin position="443"/>
        <end position="452"/>
    </location>
</feature>
<evidence type="ECO:0000256" key="15">
    <source>
        <dbReference type="ARBA" id="ARBA00023228"/>
    </source>
</evidence>
<evidence type="ECO:0000256" key="12">
    <source>
        <dbReference type="ARBA" id="ARBA00022786"/>
    </source>
</evidence>
<dbReference type="Proteomes" id="UP001590950">
    <property type="component" value="Unassembled WGS sequence"/>
</dbReference>
<dbReference type="PROSITE" id="PS50089">
    <property type="entry name" value="ZF_RING_2"/>
    <property type="match status" value="1"/>
</dbReference>
<proteinExistence type="predicted"/>
<dbReference type="Gene3D" id="3.30.40.10">
    <property type="entry name" value="Zinc/RING finger domain, C3HC4 (zinc finger)"/>
    <property type="match status" value="2"/>
</dbReference>
<feature type="compositionally biased region" description="Low complexity" evidence="18">
    <location>
        <begin position="500"/>
        <end position="528"/>
    </location>
</feature>
<keyword evidence="22" id="KW-1185">Reference proteome</keyword>
<comment type="subcellular location">
    <subcellularLocation>
        <location evidence="3">Endosome</location>
    </subcellularLocation>
    <subcellularLocation>
        <location evidence="4">Lysosome</location>
    </subcellularLocation>
    <subcellularLocation>
        <location evidence="2">Membrane</location>
        <topology evidence="2">Peripheral membrane protein</topology>
    </subcellularLocation>
</comment>
<evidence type="ECO:0000256" key="9">
    <source>
        <dbReference type="ARBA" id="ARBA00022723"/>
    </source>
</evidence>
<dbReference type="SMART" id="SM00064">
    <property type="entry name" value="FYVE"/>
    <property type="match status" value="1"/>
</dbReference>